<name>A0A1J4SDG0_9BACT</name>
<dbReference type="STRING" id="1817893.AUJ66_03300"/>
<dbReference type="PANTHER" id="PTHR18895">
    <property type="entry name" value="HEMK METHYLTRANSFERASE"/>
    <property type="match status" value="1"/>
</dbReference>
<feature type="domain" description="Methyltransferase small" evidence="6">
    <location>
        <begin position="64"/>
        <end position="161"/>
    </location>
</feature>
<dbReference type="CDD" id="cd02440">
    <property type="entry name" value="AdoMet_MTases"/>
    <property type="match status" value="1"/>
</dbReference>
<evidence type="ECO:0000313" key="7">
    <source>
        <dbReference type="EMBL" id="OIN97459.1"/>
    </source>
</evidence>
<dbReference type="InterPro" id="IPR050320">
    <property type="entry name" value="N5-glutamine_MTase"/>
</dbReference>
<evidence type="ECO:0000256" key="4">
    <source>
        <dbReference type="ARBA" id="ARBA00022691"/>
    </source>
</evidence>
<dbReference type="GO" id="GO:0102559">
    <property type="term" value="F:peptide chain release factor N(5)-glutamine methyltransferase activity"/>
    <property type="evidence" value="ECO:0007669"/>
    <property type="project" value="UniProtKB-EC"/>
</dbReference>
<dbReference type="PROSITE" id="PS00092">
    <property type="entry name" value="N6_MTASE"/>
    <property type="match status" value="1"/>
</dbReference>
<dbReference type="SUPFAM" id="SSF53335">
    <property type="entry name" value="S-adenosyl-L-methionine-dependent methyltransferases"/>
    <property type="match status" value="1"/>
</dbReference>
<dbReference type="Gene3D" id="3.40.50.150">
    <property type="entry name" value="Vaccinia Virus protein VP39"/>
    <property type="match status" value="1"/>
</dbReference>
<dbReference type="InterPro" id="IPR002052">
    <property type="entry name" value="DNA_methylase_N6_adenine_CS"/>
</dbReference>
<dbReference type="HAMAP" id="MF_02126">
    <property type="entry name" value="RF_methyltr_PrmC"/>
    <property type="match status" value="1"/>
</dbReference>
<proteinExistence type="inferred from homology"/>
<comment type="catalytic activity">
    <reaction evidence="5">
        <text>L-glutaminyl-[peptide chain release factor] + S-adenosyl-L-methionine = N(5)-methyl-L-glutaminyl-[peptide chain release factor] + S-adenosyl-L-homocysteine + H(+)</text>
        <dbReference type="Rhea" id="RHEA:42896"/>
        <dbReference type="Rhea" id="RHEA-COMP:10271"/>
        <dbReference type="Rhea" id="RHEA-COMP:10272"/>
        <dbReference type="ChEBI" id="CHEBI:15378"/>
        <dbReference type="ChEBI" id="CHEBI:30011"/>
        <dbReference type="ChEBI" id="CHEBI:57856"/>
        <dbReference type="ChEBI" id="CHEBI:59789"/>
        <dbReference type="ChEBI" id="CHEBI:61891"/>
        <dbReference type="EC" id="2.1.1.297"/>
    </reaction>
</comment>
<evidence type="ECO:0000256" key="2">
    <source>
        <dbReference type="ARBA" id="ARBA00022603"/>
    </source>
</evidence>
<dbReference type="Gene3D" id="1.10.8.10">
    <property type="entry name" value="DNA helicase RuvA subunit, C-terminal domain"/>
    <property type="match status" value="1"/>
</dbReference>
<dbReference type="InterPro" id="IPR019874">
    <property type="entry name" value="RF_methyltr_PrmC"/>
</dbReference>
<evidence type="ECO:0000256" key="1">
    <source>
        <dbReference type="ARBA" id="ARBA00012771"/>
    </source>
</evidence>
<gene>
    <name evidence="7" type="ORF">AUJ66_03300</name>
</gene>
<dbReference type="InterPro" id="IPR007848">
    <property type="entry name" value="Small_mtfrase_dom"/>
</dbReference>
<evidence type="ECO:0000256" key="3">
    <source>
        <dbReference type="ARBA" id="ARBA00022679"/>
    </source>
</evidence>
<dbReference type="GO" id="GO:0003676">
    <property type="term" value="F:nucleic acid binding"/>
    <property type="evidence" value="ECO:0007669"/>
    <property type="project" value="InterPro"/>
</dbReference>
<accession>A0A1J4SDG0</accession>
<comment type="caution">
    <text evidence="7">The sequence shown here is derived from an EMBL/GenBank/DDBJ whole genome shotgun (WGS) entry which is preliminary data.</text>
</comment>
<dbReference type="AlphaFoldDB" id="A0A1J4SDG0"/>
<keyword evidence="2 7" id="KW-0489">Methyltransferase</keyword>
<keyword evidence="4" id="KW-0949">S-adenosyl-L-methionine</keyword>
<evidence type="ECO:0000259" key="6">
    <source>
        <dbReference type="Pfam" id="PF05175"/>
    </source>
</evidence>
<protein>
    <recommendedName>
        <fullName evidence="1">peptide chain release factor N(5)-glutamine methyltransferase</fullName>
        <ecNumber evidence="1">2.1.1.297</ecNumber>
    </recommendedName>
</protein>
<evidence type="ECO:0000313" key="8">
    <source>
        <dbReference type="Proteomes" id="UP000182278"/>
    </source>
</evidence>
<dbReference type="NCBIfam" id="TIGR03534">
    <property type="entry name" value="RF_mod_PrmC"/>
    <property type="match status" value="1"/>
</dbReference>
<reference evidence="7 8" key="1">
    <citation type="journal article" date="2016" name="Environ. Microbiol.">
        <title>Genomic resolution of a cold subsurface aquifer community provides metabolic insights for novel microbes adapted to high CO concentrations.</title>
        <authorList>
            <person name="Probst A.J."/>
            <person name="Castelle C.J."/>
            <person name="Singh A."/>
            <person name="Brown C.T."/>
            <person name="Anantharaman K."/>
            <person name="Sharon I."/>
            <person name="Hug L.A."/>
            <person name="Burstein D."/>
            <person name="Emerson J.B."/>
            <person name="Thomas B.C."/>
            <person name="Banfield J.F."/>
        </authorList>
    </citation>
    <scope>NUCLEOTIDE SEQUENCE [LARGE SCALE GENOMIC DNA]</scope>
    <source>
        <strain evidence="7">CG1_02_38_46</strain>
    </source>
</reference>
<evidence type="ECO:0000256" key="5">
    <source>
        <dbReference type="ARBA" id="ARBA00048391"/>
    </source>
</evidence>
<dbReference type="Proteomes" id="UP000182278">
    <property type="component" value="Unassembled WGS sequence"/>
</dbReference>
<dbReference type="EMBL" id="MNUO01000047">
    <property type="protein sequence ID" value="OIN97459.1"/>
    <property type="molecule type" value="Genomic_DNA"/>
</dbReference>
<organism evidence="7 8">
    <name type="scientific">Candidatus Desantisbacteria bacterium CG1_02_38_46</name>
    <dbReference type="NCBI Taxonomy" id="1817893"/>
    <lineage>
        <taxon>Bacteria</taxon>
        <taxon>Candidatus Desantisiibacteriota</taxon>
    </lineage>
</organism>
<keyword evidence="3 7" id="KW-0808">Transferase</keyword>
<dbReference type="GO" id="GO:0032259">
    <property type="term" value="P:methylation"/>
    <property type="evidence" value="ECO:0007669"/>
    <property type="project" value="UniProtKB-KW"/>
</dbReference>
<dbReference type="InterPro" id="IPR004556">
    <property type="entry name" value="HemK-like"/>
</dbReference>
<dbReference type="EC" id="2.1.1.297" evidence="1"/>
<feature type="non-terminal residue" evidence="7">
    <location>
        <position position="1"/>
    </location>
</feature>
<sequence length="253" mass="28713">ELGLERAKIYLNFHKTIPLNLDSLKNKIIKRAKHIPLAYILGKTQFMGFDFLVDERVMIPRQETEILVEAVIKKYVDSPLIVDIGTGCGNIAIALAKSIPCFRIYATDISSEALELARENAKKNAVSKERISFLQGDLFKPLNDLNLFNKIDILVSNPPYIPSGEIENLPSEVLFEPRIAIDGEFDGLGFYRKIINESPLYLKNGGYLFLEIGFNQADEVKRLISKNSNFTKPDVVLDYMGIDRIIFTQKRDK</sequence>
<dbReference type="Pfam" id="PF05175">
    <property type="entry name" value="MTS"/>
    <property type="match status" value="1"/>
</dbReference>
<dbReference type="PANTHER" id="PTHR18895:SF74">
    <property type="entry name" value="MTRF1L RELEASE FACTOR GLUTAMINE METHYLTRANSFERASE"/>
    <property type="match status" value="1"/>
</dbReference>
<dbReference type="InterPro" id="IPR029063">
    <property type="entry name" value="SAM-dependent_MTases_sf"/>
</dbReference>
<dbReference type="NCBIfam" id="TIGR00536">
    <property type="entry name" value="hemK_fam"/>
    <property type="match status" value="1"/>
</dbReference>